<evidence type="ECO:0000313" key="1">
    <source>
        <dbReference type="EMBL" id="QQP51129.1"/>
    </source>
</evidence>
<sequence>IYKTVNESPGIQNALESKIAFLRIIATLIEMAIKVKLDMGRAAICIIGCLLQVEPEKILECKRKSNCIVPADDLK</sequence>
<dbReference type="OrthoDB" id="10404887at2759"/>
<accession>A0A7T8K9H0</accession>
<keyword evidence="2" id="KW-1185">Reference proteome</keyword>
<feature type="non-terminal residue" evidence="1">
    <location>
        <position position="1"/>
    </location>
</feature>
<protein>
    <submittedName>
        <fullName evidence="1">Uncharacterized protein</fullName>
    </submittedName>
</protein>
<proteinExistence type="predicted"/>
<name>A0A7T8K9H0_CALRO</name>
<reference evidence="2" key="1">
    <citation type="submission" date="2021-01" db="EMBL/GenBank/DDBJ databases">
        <title>Caligus Genome Assembly.</title>
        <authorList>
            <person name="Gallardo-Escarate C."/>
        </authorList>
    </citation>
    <scope>NUCLEOTIDE SEQUENCE [LARGE SCALE GENOMIC DNA]</scope>
</reference>
<dbReference type="EMBL" id="CP045897">
    <property type="protein sequence ID" value="QQP51129.1"/>
    <property type="molecule type" value="Genomic_DNA"/>
</dbReference>
<dbReference type="AlphaFoldDB" id="A0A7T8K9H0"/>
<gene>
    <name evidence="1" type="ORF">FKW44_012375</name>
</gene>
<dbReference type="Proteomes" id="UP000595437">
    <property type="component" value="Chromosome 8"/>
</dbReference>
<organism evidence="1 2">
    <name type="scientific">Caligus rogercresseyi</name>
    <name type="common">Sea louse</name>
    <dbReference type="NCBI Taxonomy" id="217165"/>
    <lineage>
        <taxon>Eukaryota</taxon>
        <taxon>Metazoa</taxon>
        <taxon>Ecdysozoa</taxon>
        <taxon>Arthropoda</taxon>
        <taxon>Crustacea</taxon>
        <taxon>Multicrustacea</taxon>
        <taxon>Hexanauplia</taxon>
        <taxon>Copepoda</taxon>
        <taxon>Siphonostomatoida</taxon>
        <taxon>Caligidae</taxon>
        <taxon>Caligus</taxon>
    </lineage>
</organism>
<evidence type="ECO:0000313" key="2">
    <source>
        <dbReference type="Proteomes" id="UP000595437"/>
    </source>
</evidence>